<proteinExistence type="predicted"/>
<evidence type="ECO:0000313" key="2">
    <source>
        <dbReference type="Proteomes" id="UP001595648"/>
    </source>
</evidence>
<protein>
    <submittedName>
        <fullName evidence="1">Uncharacterized protein</fullName>
    </submittedName>
</protein>
<keyword evidence="2" id="KW-1185">Reference proteome</keyword>
<accession>A0ABV7MSQ9</accession>
<name>A0ABV7MSQ9_9HYPH</name>
<evidence type="ECO:0000313" key="1">
    <source>
        <dbReference type="EMBL" id="MFC3323648.1"/>
    </source>
</evidence>
<comment type="caution">
    <text evidence="1">The sequence shown here is derived from an EMBL/GenBank/DDBJ whole genome shotgun (WGS) entry which is preliminary data.</text>
</comment>
<dbReference type="RefSeq" id="WP_378988347.1">
    <property type="nucleotide sequence ID" value="NZ_JBHRVD010000001.1"/>
</dbReference>
<gene>
    <name evidence="1" type="ORF">ACFOJ9_18005</name>
</gene>
<dbReference type="Proteomes" id="UP001595648">
    <property type="component" value="Unassembled WGS sequence"/>
</dbReference>
<organism evidence="1 2">
    <name type="scientific">Mesorhizobium cantuariense</name>
    <dbReference type="NCBI Taxonomy" id="1300275"/>
    <lineage>
        <taxon>Bacteria</taxon>
        <taxon>Pseudomonadati</taxon>
        <taxon>Pseudomonadota</taxon>
        <taxon>Alphaproteobacteria</taxon>
        <taxon>Hyphomicrobiales</taxon>
        <taxon>Phyllobacteriaceae</taxon>
        <taxon>Mesorhizobium</taxon>
    </lineage>
</organism>
<reference evidence="2" key="1">
    <citation type="journal article" date="2019" name="Int. J. Syst. Evol. Microbiol.">
        <title>The Global Catalogue of Microorganisms (GCM) 10K type strain sequencing project: providing services to taxonomists for standard genome sequencing and annotation.</title>
        <authorList>
            <consortium name="The Broad Institute Genomics Platform"/>
            <consortium name="The Broad Institute Genome Sequencing Center for Infectious Disease"/>
            <person name="Wu L."/>
            <person name="Ma J."/>
        </authorList>
    </citation>
    <scope>NUCLEOTIDE SEQUENCE [LARGE SCALE GENOMIC DNA]</scope>
    <source>
        <strain evidence="2">ICMP 19515</strain>
    </source>
</reference>
<dbReference type="EMBL" id="JBHRVD010000001">
    <property type="protein sequence ID" value="MFC3323648.1"/>
    <property type="molecule type" value="Genomic_DNA"/>
</dbReference>
<sequence>MQESHAKVLLLFFFRSHDGATDSPFGRSSADDIDRSNADVCRGIHETSLPAAAAEEATLLRYVEVQSFQGTPRGLSRRESVEVQSLEHALRIVEKLAANAAGMVAFSRKGDTGIGEFEDAVILSANGTVPVFEADLAIVC</sequence>